<organism evidence="1 2">
    <name type="scientific">Cryptolaemus montrouzieri</name>
    <dbReference type="NCBI Taxonomy" id="559131"/>
    <lineage>
        <taxon>Eukaryota</taxon>
        <taxon>Metazoa</taxon>
        <taxon>Ecdysozoa</taxon>
        <taxon>Arthropoda</taxon>
        <taxon>Hexapoda</taxon>
        <taxon>Insecta</taxon>
        <taxon>Pterygota</taxon>
        <taxon>Neoptera</taxon>
        <taxon>Endopterygota</taxon>
        <taxon>Coleoptera</taxon>
        <taxon>Polyphaga</taxon>
        <taxon>Cucujiformia</taxon>
        <taxon>Coccinelloidea</taxon>
        <taxon>Coccinellidae</taxon>
        <taxon>Scymninae</taxon>
        <taxon>Scymnini</taxon>
        <taxon>Cryptolaemus</taxon>
    </lineage>
</organism>
<protein>
    <submittedName>
        <fullName evidence="1">Uncharacterized protein</fullName>
    </submittedName>
</protein>
<dbReference type="AlphaFoldDB" id="A0ABD2NT98"/>
<name>A0ABD2NT98_9CUCU</name>
<comment type="caution">
    <text evidence="1">The sequence shown here is derived from an EMBL/GenBank/DDBJ whole genome shotgun (WGS) entry which is preliminary data.</text>
</comment>
<feature type="non-terminal residue" evidence="1">
    <location>
        <position position="1"/>
    </location>
</feature>
<evidence type="ECO:0000313" key="1">
    <source>
        <dbReference type="EMBL" id="KAL3281405.1"/>
    </source>
</evidence>
<accession>A0ABD2NT98</accession>
<dbReference type="EMBL" id="JABFTP020000144">
    <property type="protein sequence ID" value="KAL3281405.1"/>
    <property type="molecule type" value="Genomic_DNA"/>
</dbReference>
<keyword evidence="2" id="KW-1185">Reference proteome</keyword>
<reference evidence="1 2" key="1">
    <citation type="journal article" date="2021" name="BMC Biol.">
        <title>Horizontally acquired antibacterial genes associated with adaptive radiation of ladybird beetles.</title>
        <authorList>
            <person name="Li H.S."/>
            <person name="Tang X.F."/>
            <person name="Huang Y.H."/>
            <person name="Xu Z.Y."/>
            <person name="Chen M.L."/>
            <person name="Du X.Y."/>
            <person name="Qiu B.Y."/>
            <person name="Chen P.T."/>
            <person name="Zhang W."/>
            <person name="Slipinski A."/>
            <person name="Escalona H.E."/>
            <person name="Waterhouse R.M."/>
            <person name="Zwick A."/>
            <person name="Pang H."/>
        </authorList>
    </citation>
    <scope>NUCLEOTIDE SEQUENCE [LARGE SCALE GENOMIC DNA]</scope>
    <source>
        <strain evidence="1">SYSU2018</strain>
    </source>
</reference>
<evidence type="ECO:0000313" key="2">
    <source>
        <dbReference type="Proteomes" id="UP001516400"/>
    </source>
</evidence>
<proteinExistence type="predicted"/>
<gene>
    <name evidence="1" type="ORF">HHI36_004614</name>
</gene>
<sequence length="51" mass="5757">ASGVNSLDPGALTLWTVQPLLALALQRVLRICRLHFCFSELCSLERSYQHE</sequence>
<dbReference type="Proteomes" id="UP001516400">
    <property type="component" value="Unassembled WGS sequence"/>
</dbReference>